<dbReference type="EMBL" id="JANHJP010000061">
    <property type="protein sequence ID" value="MDC9032326.1"/>
    <property type="molecule type" value="Genomic_DNA"/>
</dbReference>
<organism evidence="1 2">
    <name type="scientific">Columbia Basin potato purple top phytoplasma</name>
    <dbReference type="NCBI Taxonomy" id="307134"/>
    <lineage>
        <taxon>Bacteria</taxon>
        <taxon>Bacillati</taxon>
        <taxon>Mycoplasmatota</taxon>
        <taxon>Mollicutes</taxon>
        <taxon>Acholeplasmatales</taxon>
        <taxon>Acholeplasmataceae</taxon>
        <taxon>Candidatus Phytoplasma</taxon>
        <taxon>16SrVI (Clover proliferation group)</taxon>
    </lineage>
</organism>
<evidence type="ECO:0000313" key="1">
    <source>
        <dbReference type="EMBL" id="MDC9032326.1"/>
    </source>
</evidence>
<name>A0ABT5LBB8_9MOLU</name>
<accession>A0ABT5LBB8</accession>
<comment type="caution">
    <text evidence="1">The sequence shown here is derived from an EMBL/GenBank/DDBJ whole genome shotgun (WGS) entry which is preliminary data.</text>
</comment>
<keyword evidence="1" id="KW-0489">Methyltransferase</keyword>
<protein>
    <submittedName>
        <fullName evidence="1">DNA cytosine methyltransferase</fullName>
    </submittedName>
</protein>
<sequence>MPPYKGHGGSEIDYFDSGSFYIDTLSNED</sequence>
<dbReference type="GO" id="GO:0032259">
    <property type="term" value="P:methylation"/>
    <property type="evidence" value="ECO:0007669"/>
    <property type="project" value="UniProtKB-KW"/>
</dbReference>
<proteinExistence type="predicted"/>
<keyword evidence="1" id="KW-0808">Transferase</keyword>
<evidence type="ECO:0000313" key="2">
    <source>
        <dbReference type="Proteomes" id="UP001221763"/>
    </source>
</evidence>
<feature type="non-terminal residue" evidence="1">
    <location>
        <position position="29"/>
    </location>
</feature>
<reference evidence="1 2" key="1">
    <citation type="journal article" date="2023" name="Plant">
        <title>Draft Genome Sequence Resource of CBPPT1, a 'Candidatus Phytoplasma trifolii'-Related Strain Associated with Potato Purple Top Disease in the Columbia Basin, U.S.A.</title>
        <authorList>
            <person name="Wei W."/>
            <person name="Shao J."/>
            <person name="Bottner-Parker K.D."/>
            <person name="Zhao Y."/>
        </authorList>
    </citation>
    <scope>NUCLEOTIDE SEQUENCE [LARGE SCALE GENOMIC DNA]</scope>
    <source>
        <strain evidence="1 2">CBPPT1</strain>
    </source>
</reference>
<keyword evidence="2" id="KW-1185">Reference proteome</keyword>
<gene>
    <name evidence="1" type="ORF">M8044_000549</name>
</gene>
<dbReference type="Proteomes" id="UP001221763">
    <property type="component" value="Unassembled WGS sequence"/>
</dbReference>
<dbReference type="GO" id="GO:0008168">
    <property type="term" value="F:methyltransferase activity"/>
    <property type="evidence" value="ECO:0007669"/>
    <property type="project" value="UniProtKB-KW"/>
</dbReference>